<name>A0AAD4N7Z1_9BILA</name>
<sequence>MGTPSFAELFPRGTNTTTELDTKQTPHLEKGHDFEIKHSWDGKPIDHDPIKIKMRWHFERIPGKPHKRVVKVETRAPFFDDDPPNEYAGPTPGLWNYECIELFFANQKGHYLEIEVGPQGHWLCLLHSGYRQCFNDGKEIELQVENTLQGSEWICTMQIPLAYFPGRITKFNAYALHGSDNERHFEALYAVTDGTIKEPDFHRLEFFGTLDSRRIIPEGYNRQPFNDMKYGDMWAEATKASES</sequence>
<dbReference type="EMBL" id="JAKKPZ010000013">
    <property type="protein sequence ID" value="KAI1714490.1"/>
    <property type="molecule type" value="Genomic_DNA"/>
</dbReference>
<dbReference type="Gene3D" id="2.60.40.1190">
    <property type="match status" value="1"/>
</dbReference>
<gene>
    <name evidence="2" type="ORF">DdX_08585</name>
</gene>
<dbReference type="AlphaFoldDB" id="A0AAD4N7Z1"/>
<dbReference type="PANTHER" id="PTHR31475:SF5">
    <property type="entry name" value="UPF0462 PROTEIN C4ORF33 HOMOLOG"/>
    <property type="match status" value="1"/>
</dbReference>
<dbReference type="PANTHER" id="PTHR31475">
    <property type="entry name" value="UPF0462 PROTEIN"/>
    <property type="match status" value="1"/>
</dbReference>
<accession>A0AAD4N7Z1</accession>
<protein>
    <submittedName>
        <fullName evidence="2">Protein C4orf33</fullName>
    </submittedName>
</protein>
<proteinExistence type="inferred from homology"/>
<evidence type="ECO:0000256" key="1">
    <source>
        <dbReference type="ARBA" id="ARBA00038085"/>
    </source>
</evidence>
<evidence type="ECO:0000313" key="3">
    <source>
        <dbReference type="Proteomes" id="UP001201812"/>
    </source>
</evidence>
<evidence type="ECO:0000313" key="2">
    <source>
        <dbReference type="EMBL" id="KAI1714490.1"/>
    </source>
</evidence>
<reference evidence="2" key="1">
    <citation type="submission" date="2022-01" db="EMBL/GenBank/DDBJ databases">
        <title>Genome Sequence Resource for Two Populations of Ditylenchus destructor, the Migratory Endoparasitic Phytonematode.</title>
        <authorList>
            <person name="Zhang H."/>
            <person name="Lin R."/>
            <person name="Xie B."/>
        </authorList>
    </citation>
    <scope>NUCLEOTIDE SEQUENCE</scope>
    <source>
        <strain evidence="2">BazhouSP</strain>
    </source>
</reference>
<dbReference type="Proteomes" id="UP001201812">
    <property type="component" value="Unassembled WGS sequence"/>
</dbReference>
<dbReference type="SUPFAM" id="SSF49344">
    <property type="entry name" value="CBD9-like"/>
    <property type="match status" value="1"/>
</dbReference>
<comment type="similarity">
    <text evidence="1">Belongs to the UPF0462 family.</text>
</comment>
<comment type="caution">
    <text evidence="2">The sequence shown here is derived from an EMBL/GenBank/DDBJ whole genome shotgun (WGS) entry which is preliminary data.</text>
</comment>
<organism evidence="2 3">
    <name type="scientific">Ditylenchus destructor</name>
    <dbReference type="NCBI Taxonomy" id="166010"/>
    <lineage>
        <taxon>Eukaryota</taxon>
        <taxon>Metazoa</taxon>
        <taxon>Ecdysozoa</taxon>
        <taxon>Nematoda</taxon>
        <taxon>Chromadorea</taxon>
        <taxon>Rhabditida</taxon>
        <taxon>Tylenchina</taxon>
        <taxon>Tylenchomorpha</taxon>
        <taxon>Sphaerularioidea</taxon>
        <taxon>Anguinidae</taxon>
        <taxon>Anguininae</taxon>
        <taxon>Ditylenchus</taxon>
    </lineage>
</organism>
<keyword evidence="3" id="KW-1185">Reference proteome</keyword>